<accession>A0ABQ4F1A0</accession>
<sequence>MQLLAPLRQVAVAAMAAEDGGIIAFFKEMAGVGKAIVEAEKSDNQLVASLAAMNLDDHLPSDKGSSDRAQEIARALELVPPALELLRTKATEDDARAYGAWLVEIAVKISEAAKSGGVKISDNEQEFIDQLTEVVKG</sequence>
<reference evidence="1 2" key="1">
    <citation type="submission" date="2021-01" db="EMBL/GenBank/DDBJ databases">
        <title>Whole genome shotgun sequence of Plantactinospora mayteni NBRC 109088.</title>
        <authorList>
            <person name="Komaki H."/>
            <person name="Tamura T."/>
        </authorList>
    </citation>
    <scope>NUCLEOTIDE SEQUENCE [LARGE SCALE GENOMIC DNA]</scope>
    <source>
        <strain evidence="1 2">NBRC 109088</strain>
    </source>
</reference>
<evidence type="ECO:0008006" key="3">
    <source>
        <dbReference type="Google" id="ProtNLM"/>
    </source>
</evidence>
<organism evidence="1 2">
    <name type="scientific">Plantactinospora mayteni</name>
    <dbReference type="NCBI Taxonomy" id="566021"/>
    <lineage>
        <taxon>Bacteria</taxon>
        <taxon>Bacillati</taxon>
        <taxon>Actinomycetota</taxon>
        <taxon>Actinomycetes</taxon>
        <taxon>Micromonosporales</taxon>
        <taxon>Micromonosporaceae</taxon>
        <taxon>Plantactinospora</taxon>
    </lineage>
</organism>
<gene>
    <name evidence="1" type="ORF">Pma05_72730</name>
</gene>
<evidence type="ECO:0000313" key="2">
    <source>
        <dbReference type="Proteomes" id="UP000621500"/>
    </source>
</evidence>
<dbReference type="EMBL" id="BONX01000057">
    <property type="protein sequence ID" value="GIH00701.1"/>
    <property type="molecule type" value="Genomic_DNA"/>
</dbReference>
<name>A0ABQ4F1A0_9ACTN</name>
<dbReference type="Proteomes" id="UP000621500">
    <property type="component" value="Unassembled WGS sequence"/>
</dbReference>
<keyword evidence="2" id="KW-1185">Reference proteome</keyword>
<evidence type="ECO:0000313" key="1">
    <source>
        <dbReference type="EMBL" id="GIH00701.1"/>
    </source>
</evidence>
<protein>
    <recommendedName>
        <fullName evidence="3">TerB family tellurite resistance protein</fullName>
    </recommendedName>
</protein>
<proteinExistence type="predicted"/>
<comment type="caution">
    <text evidence="1">The sequence shown here is derived from an EMBL/GenBank/DDBJ whole genome shotgun (WGS) entry which is preliminary data.</text>
</comment>